<keyword evidence="3 11" id="KW-0597">Phosphoprotein</keyword>
<keyword evidence="8" id="KW-0902">Two-component regulatory system</keyword>
<dbReference type="SUPFAM" id="SSF47384">
    <property type="entry name" value="Homodimeric domain of signal transducing histidine kinase"/>
    <property type="match status" value="1"/>
</dbReference>
<dbReference type="SUPFAM" id="SSF55874">
    <property type="entry name" value="ATPase domain of HSP90 chaperone/DNA topoisomerase II/histidine kinase"/>
    <property type="match status" value="1"/>
</dbReference>
<dbReference type="EC" id="2.7.13.3" evidence="2"/>
<comment type="catalytic activity">
    <reaction evidence="1">
        <text>ATP + protein L-histidine = ADP + protein N-phospho-L-histidine.</text>
        <dbReference type="EC" id="2.7.13.3"/>
    </reaction>
</comment>
<evidence type="ECO:0000256" key="9">
    <source>
        <dbReference type="ARBA" id="ARBA00064003"/>
    </source>
</evidence>
<evidence type="ECO:0000256" key="11">
    <source>
        <dbReference type="PROSITE-ProRule" id="PRU00169"/>
    </source>
</evidence>
<feature type="domain" description="Histidine kinase" evidence="12">
    <location>
        <begin position="92"/>
        <end position="314"/>
    </location>
</feature>
<evidence type="ECO:0000256" key="5">
    <source>
        <dbReference type="ARBA" id="ARBA00022741"/>
    </source>
</evidence>
<evidence type="ECO:0000259" key="12">
    <source>
        <dbReference type="PROSITE" id="PS50109"/>
    </source>
</evidence>
<dbReference type="Gene3D" id="1.10.287.130">
    <property type="match status" value="1"/>
</dbReference>
<dbReference type="InterPro" id="IPR005467">
    <property type="entry name" value="His_kinase_dom"/>
</dbReference>
<evidence type="ECO:0000256" key="3">
    <source>
        <dbReference type="ARBA" id="ARBA00022553"/>
    </source>
</evidence>
<evidence type="ECO:0000256" key="7">
    <source>
        <dbReference type="ARBA" id="ARBA00022840"/>
    </source>
</evidence>
<dbReference type="Pfam" id="PF02518">
    <property type="entry name" value="HATPase_c"/>
    <property type="match status" value="1"/>
</dbReference>
<protein>
    <recommendedName>
        <fullName evidence="10">Sensory/regulatory protein RpfC</fullName>
        <ecNumber evidence="2">2.7.13.3</ecNumber>
    </recommendedName>
</protein>
<dbReference type="STRING" id="1348114.OM33_17000"/>
<gene>
    <name evidence="14" type="ORF">OM33_17000</name>
</gene>
<dbReference type="FunFam" id="3.30.565.10:FF:000010">
    <property type="entry name" value="Sensor histidine kinase RcsC"/>
    <property type="match status" value="1"/>
</dbReference>
<dbReference type="Gene3D" id="3.40.50.2300">
    <property type="match status" value="1"/>
</dbReference>
<dbReference type="InterPro" id="IPR036890">
    <property type="entry name" value="HATPase_C_sf"/>
</dbReference>
<dbReference type="GO" id="GO:0005524">
    <property type="term" value="F:ATP binding"/>
    <property type="evidence" value="ECO:0007669"/>
    <property type="project" value="UniProtKB-KW"/>
</dbReference>
<evidence type="ECO:0000256" key="2">
    <source>
        <dbReference type="ARBA" id="ARBA00012438"/>
    </source>
</evidence>
<keyword evidence="5" id="KW-0547">Nucleotide-binding</keyword>
<comment type="subunit">
    <text evidence="9">At low DSF concentrations, interacts with RpfF.</text>
</comment>
<dbReference type="AlphaFoldDB" id="A0A0A7EJI4"/>
<keyword evidence="7" id="KW-0067">ATP-binding</keyword>
<keyword evidence="15" id="KW-1185">Reference proteome</keyword>
<dbReference type="eggNOG" id="COG2205">
    <property type="taxonomic scope" value="Bacteria"/>
</dbReference>
<dbReference type="SMART" id="SM00387">
    <property type="entry name" value="HATPase_c"/>
    <property type="match status" value="1"/>
</dbReference>
<dbReference type="SMART" id="SM00448">
    <property type="entry name" value="REC"/>
    <property type="match status" value="1"/>
</dbReference>
<dbReference type="PANTHER" id="PTHR45339">
    <property type="entry name" value="HYBRID SIGNAL TRANSDUCTION HISTIDINE KINASE J"/>
    <property type="match status" value="1"/>
</dbReference>
<dbReference type="KEGG" id="pseo:OM33_17000"/>
<feature type="domain" description="Response regulatory" evidence="13">
    <location>
        <begin position="454"/>
        <end position="576"/>
    </location>
</feature>
<sequence length="580" mass="65387">MFYFSANKLFLFNSQNASSLQQDNSIESQLFVIAIFASQLLLNFAFAIMIGEYRNQKNKRYQQQLIETNHQLEQAKQAAEHHSELKSEFLANMSHEIRTPINGVIGSLELINDRELTTQQARYKTLANSSAYSLLGIINDILDFSKIESGKLTLHLEEFDIYQLIDSVAKSFAIEVTNKDLALLIDTQDLSSRYIYSDPIRIRQVLTNLISNAIKFTAKGRVQLVVALKQQDNSHWQLVADVIDTGIGIDATATDKLFKSFSQCDASTTRVFGGTGLGLTIVKSLCKMMQGDAFLVSSEKEKGAHFQFFVHVGINQQAGSKRPQFTFNEVVIYSENDLLIASISNEFRKYTISVTTAAYDVLPSNKQALILIDLSKIEYDTKRFDRYLNYCIENKLTLGVILPPNSELEAYFSDHAAVSFIWHLPVTAFDVIKLSEWDRENQTRNNKDDLCGIRVLIAEDNPVNLVITEQILANWQVDFVSAKNGKEVLAMLEQHLDAPFDVILMDCQMPEMDGYETTRIIRNGAAFSHCKTIPIIALTANAMKGDDEYCYEVGMSGYVSKPINSENLLAEIKQVITKTQ</sequence>
<evidence type="ECO:0000256" key="10">
    <source>
        <dbReference type="ARBA" id="ARBA00068150"/>
    </source>
</evidence>
<dbReference type="GO" id="GO:0000155">
    <property type="term" value="F:phosphorelay sensor kinase activity"/>
    <property type="evidence" value="ECO:0007669"/>
    <property type="project" value="InterPro"/>
</dbReference>
<evidence type="ECO:0000256" key="6">
    <source>
        <dbReference type="ARBA" id="ARBA00022777"/>
    </source>
</evidence>
<name>A0A0A7EJI4_9GAMM</name>
<evidence type="ECO:0000256" key="1">
    <source>
        <dbReference type="ARBA" id="ARBA00000085"/>
    </source>
</evidence>
<evidence type="ECO:0000256" key="4">
    <source>
        <dbReference type="ARBA" id="ARBA00022679"/>
    </source>
</evidence>
<organism evidence="14 15">
    <name type="scientific">Pseudoalteromonas piratica</name>
    <dbReference type="NCBI Taxonomy" id="1348114"/>
    <lineage>
        <taxon>Bacteria</taxon>
        <taxon>Pseudomonadati</taxon>
        <taxon>Pseudomonadota</taxon>
        <taxon>Gammaproteobacteria</taxon>
        <taxon>Alteromonadales</taxon>
        <taxon>Pseudoalteromonadaceae</taxon>
        <taxon>Pseudoalteromonas</taxon>
    </lineage>
</organism>
<dbReference type="CDD" id="cd17546">
    <property type="entry name" value="REC_hyHK_CKI1_RcsC-like"/>
    <property type="match status" value="1"/>
</dbReference>
<dbReference type="FunFam" id="1.10.287.130:FF:000002">
    <property type="entry name" value="Two-component osmosensing histidine kinase"/>
    <property type="match status" value="1"/>
</dbReference>
<evidence type="ECO:0000313" key="15">
    <source>
        <dbReference type="Proteomes" id="UP000030341"/>
    </source>
</evidence>
<dbReference type="Pfam" id="PF00512">
    <property type="entry name" value="HisKA"/>
    <property type="match status" value="1"/>
</dbReference>
<proteinExistence type="predicted"/>
<reference evidence="14 15" key="1">
    <citation type="submission" date="2014-11" db="EMBL/GenBank/DDBJ databases">
        <title>Complete Genome Sequence of Pseudoalteromonas sp. Strain OCN003 Isolated from Kaneohe Bay, Oahu, Hawaii.</title>
        <authorList>
            <person name="Beurmann S."/>
            <person name="Videau P."/>
            <person name="Ushijima B."/>
            <person name="Smith A.M."/>
            <person name="Aeby G.S."/>
            <person name="Callahan S.M."/>
            <person name="Belcaid M."/>
        </authorList>
    </citation>
    <scope>NUCLEOTIDE SEQUENCE [LARGE SCALE GENOMIC DNA]</scope>
    <source>
        <strain evidence="14 15">OCN003</strain>
    </source>
</reference>
<dbReference type="InterPro" id="IPR003594">
    <property type="entry name" value="HATPase_dom"/>
</dbReference>
<dbReference type="InterPro" id="IPR004358">
    <property type="entry name" value="Sig_transdc_His_kin-like_C"/>
</dbReference>
<dbReference type="SMART" id="SM00388">
    <property type="entry name" value="HisKA"/>
    <property type="match status" value="1"/>
</dbReference>
<dbReference type="EMBL" id="CP009889">
    <property type="protein sequence ID" value="AIY66809.1"/>
    <property type="molecule type" value="Genomic_DNA"/>
</dbReference>
<dbReference type="CDD" id="cd16922">
    <property type="entry name" value="HATPase_EvgS-ArcB-TorS-like"/>
    <property type="match status" value="1"/>
</dbReference>
<dbReference type="HOGENOM" id="CLU_000445_114_15_6"/>
<dbReference type="CDD" id="cd00082">
    <property type="entry name" value="HisKA"/>
    <property type="match status" value="1"/>
</dbReference>
<evidence type="ECO:0000259" key="13">
    <source>
        <dbReference type="PROSITE" id="PS50110"/>
    </source>
</evidence>
<dbReference type="Pfam" id="PF00072">
    <property type="entry name" value="Response_reg"/>
    <property type="match status" value="1"/>
</dbReference>
<evidence type="ECO:0000313" key="14">
    <source>
        <dbReference type="EMBL" id="AIY66809.1"/>
    </source>
</evidence>
<dbReference type="InterPro" id="IPR003661">
    <property type="entry name" value="HisK_dim/P_dom"/>
</dbReference>
<dbReference type="PROSITE" id="PS50109">
    <property type="entry name" value="HIS_KIN"/>
    <property type="match status" value="1"/>
</dbReference>
<dbReference type="PANTHER" id="PTHR45339:SF5">
    <property type="entry name" value="HISTIDINE KINASE"/>
    <property type="match status" value="1"/>
</dbReference>
<feature type="modified residue" description="4-aspartylphosphate" evidence="11">
    <location>
        <position position="506"/>
    </location>
</feature>
<dbReference type="InterPro" id="IPR011006">
    <property type="entry name" value="CheY-like_superfamily"/>
</dbReference>
<keyword evidence="4" id="KW-0808">Transferase</keyword>
<dbReference type="PRINTS" id="PR00344">
    <property type="entry name" value="BCTRLSENSOR"/>
</dbReference>
<accession>A0A0A7EJI4</accession>
<keyword evidence="6" id="KW-0418">Kinase</keyword>
<dbReference type="Proteomes" id="UP000030341">
    <property type="component" value="Chromosome 2"/>
</dbReference>
<evidence type="ECO:0000256" key="8">
    <source>
        <dbReference type="ARBA" id="ARBA00023012"/>
    </source>
</evidence>
<dbReference type="Gene3D" id="3.30.565.10">
    <property type="entry name" value="Histidine kinase-like ATPase, C-terminal domain"/>
    <property type="match status" value="1"/>
</dbReference>
<dbReference type="InterPro" id="IPR001789">
    <property type="entry name" value="Sig_transdc_resp-reg_receiver"/>
</dbReference>
<dbReference type="PROSITE" id="PS50110">
    <property type="entry name" value="RESPONSE_REGULATORY"/>
    <property type="match status" value="1"/>
</dbReference>
<dbReference type="InterPro" id="IPR036097">
    <property type="entry name" value="HisK_dim/P_sf"/>
</dbReference>
<dbReference type="SUPFAM" id="SSF52172">
    <property type="entry name" value="CheY-like"/>
    <property type="match status" value="1"/>
</dbReference>